<dbReference type="AlphaFoldDB" id="A0AA39NI10"/>
<dbReference type="RefSeq" id="XP_060336826.1">
    <property type="nucleotide sequence ID" value="XM_060479590.1"/>
</dbReference>
<dbReference type="InterPro" id="IPR011333">
    <property type="entry name" value="SKP1/BTB/POZ_sf"/>
</dbReference>
<comment type="caution">
    <text evidence="2">The sequence shown here is derived from an EMBL/GenBank/DDBJ whole genome shotgun (WGS) entry which is preliminary data.</text>
</comment>
<evidence type="ECO:0000313" key="2">
    <source>
        <dbReference type="EMBL" id="KAK0465999.1"/>
    </source>
</evidence>
<sequence length="329" mass="37628">MDTNESSTITLTKSPFNNASEADLVIRTADNVDFFVLKALLSLKSPTSFFRHVLEPHTSERSDLPVLKVKEDSDTFRIMLFFCYPYDTPNIETIEQFTAVGVALKKYCMDNAFKRFVKAAITSRLIEEQPLRVFCFAAANGWRNTLATPLHPEAELEDLKHMNALQHFRLRDYHRKCGKVAQVGFDPMHGAGMTWLQGQASQLLFLQSIPSCRWCLKPVPYLTRSGDGNFRTHTWLRDYLDEVNTQASERRRPEVALDDDIVYRAVVKSIAEYGHADWTKIASKQIHRYAKLLAKEIDRRISEMSNMTALTCLPPNGLSKVSLDVDWTM</sequence>
<dbReference type="Gene3D" id="3.30.710.10">
    <property type="entry name" value="Potassium Channel Kv1.1, Chain A"/>
    <property type="match status" value="1"/>
</dbReference>
<evidence type="ECO:0000313" key="3">
    <source>
        <dbReference type="Proteomes" id="UP001175211"/>
    </source>
</evidence>
<organism evidence="2 3">
    <name type="scientific">Armillaria tabescens</name>
    <name type="common">Ringless honey mushroom</name>
    <name type="synonym">Agaricus tabescens</name>
    <dbReference type="NCBI Taxonomy" id="1929756"/>
    <lineage>
        <taxon>Eukaryota</taxon>
        <taxon>Fungi</taxon>
        <taxon>Dikarya</taxon>
        <taxon>Basidiomycota</taxon>
        <taxon>Agaricomycotina</taxon>
        <taxon>Agaricomycetes</taxon>
        <taxon>Agaricomycetidae</taxon>
        <taxon>Agaricales</taxon>
        <taxon>Marasmiineae</taxon>
        <taxon>Physalacriaceae</taxon>
        <taxon>Desarmillaria</taxon>
    </lineage>
</organism>
<gene>
    <name evidence="2" type="ORF">EV420DRAFT_1709658</name>
</gene>
<dbReference type="PROSITE" id="PS50097">
    <property type="entry name" value="BTB"/>
    <property type="match status" value="1"/>
</dbReference>
<dbReference type="EMBL" id="JAUEPS010000004">
    <property type="protein sequence ID" value="KAK0465999.1"/>
    <property type="molecule type" value="Genomic_DNA"/>
</dbReference>
<evidence type="ECO:0000259" key="1">
    <source>
        <dbReference type="PROSITE" id="PS50097"/>
    </source>
</evidence>
<accession>A0AA39NI10</accession>
<protein>
    <recommendedName>
        <fullName evidence="1">BTB domain-containing protein</fullName>
    </recommendedName>
</protein>
<reference evidence="2" key="1">
    <citation type="submission" date="2023-06" db="EMBL/GenBank/DDBJ databases">
        <authorList>
            <consortium name="Lawrence Berkeley National Laboratory"/>
            <person name="Ahrendt S."/>
            <person name="Sahu N."/>
            <person name="Indic B."/>
            <person name="Wong-Bajracharya J."/>
            <person name="Merenyi Z."/>
            <person name="Ke H.-M."/>
            <person name="Monk M."/>
            <person name="Kocsube S."/>
            <person name="Drula E."/>
            <person name="Lipzen A."/>
            <person name="Balint B."/>
            <person name="Henrissat B."/>
            <person name="Andreopoulos B."/>
            <person name="Martin F.M."/>
            <person name="Harder C.B."/>
            <person name="Rigling D."/>
            <person name="Ford K.L."/>
            <person name="Foster G.D."/>
            <person name="Pangilinan J."/>
            <person name="Papanicolaou A."/>
            <person name="Barry K."/>
            <person name="LaButti K."/>
            <person name="Viragh M."/>
            <person name="Koriabine M."/>
            <person name="Yan M."/>
            <person name="Riley R."/>
            <person name="Champramary S."/>
            <person name="Plett K.L."/>
            <person name="Tsai I.J."/>
            <person name="Slot J."/>
            <person name="Sipos G."/>
            <person name="Plett J."/>
            <person name="Nagy L.G."/>
            <person name="Grigoriev I.V."/>
        </authorList>
    </citation>
    <scope>NUCLEOTIDE SEQUENCE</scope>
    <source>
        <strain evidence="2">CCBAS 213</strain>
    </source>
</reference>
<dbReference type="Proteomes" id="UP001175211">
    <property type="component" value="Unassembled WGS sequence"/>
</dbReference>
<dbReference type="Pfam" id="PF00651">
    <property type="entry name" value="BTB"/>
    <property type="match status" value="1"/>
</dbReference>
<name>A0AA39NI10_ARMTA</name>
<keyword evidence="3" id="KW-1185">Reference proteome</keyword>
<dbReference type="GeneID" id="85363138"/>
<dbReference type="InterPro" id="IPR000210">
    <property type="entry name" value="BTB/POZ_dom"/>
</dbReference>
<feature type="domain" description="BTB" evidence="1">
    <location>
        <begin position="22"/>
        <end position="84"/>
    </location>
</feature>
<proteinExistence type="predicted"/>